<keyword evidence="4" id="KW-1185">Reference proteome</keyword>
<dbReference type="PANTHER" id="PTHR30041:SF8">
    <property type="entry name" value="PROTEIN YFFB"/>
    <property type="match status" value="1"/>
</dbReference>
<dbReference type="InterPro" id="IPR036249">
    <property type="entry name" value="Thioredoxin-like_sf"/>
</dbReference>
<dbReference type="Gene3D" id="3.40.30.10">
    <property type="entry name" value="Glutaredoxin"/>
    <property type="match status" value="1"/>
</dbReference>
<comment type="caution">
    <text evidence="3">The sequence shown here is derived from an EMBL/GenBank/DDBJ whole genome shotgun (WGS) entry which is preliminary data.</text>
</comment>
<dbReference type="NCBIfam" id="TIGR01617">
    <property type="entry name" value="arsC_related"/>
    <property type="match status" value="1"/>
</dbReference>
<evidence type="ECO:0000313" key="4">
    <source>
        <dbReference type="Proteomes" id="UP001595906"/>
    </source>
</evidence>
<dbReference type="PANTHER" id="PTHR30041">
    <property type="entry name" value="ARSENATE REDUCTASE"/>
    <property type="match status" value="1"/>
</dbReference>
<dbReference type="EMBL" id="JBHSDC010000002">
    <property type="protein sequence ID" value="MFC4230531.1"/>
    <property type="molecule type" value="Genomic_DNA"/>
</dbReference>
<dbReference type="RefSeq" id="WP_379011753.1">
    <property type="nucleotide sequence ID" value="NZ_JBHSDC010000002.1"/>
</dbReference>
<sequence>MLTLYGIPNCNTVKKAIDWLKKNEIEFQFHDYKKKGIDETKLKEWIAQIGWEKLVNKRGTTWKGLDETIQNSIISETTAIALMMSKTSVIKRPLIESNNTIAALGYDEKEYENAFYE</sequence>
<gene>
    <name evidence="3" type="ORF">ACFOW1_01420</name>
</gene>
<dbReference type="NCBIfam" id="NF008107">
    <property type="entry name" value="PRK10853.1"/>
    <property type="match status" value="1"/>
</dbReference>
<dbReference type="InterPro" id="IPR006504">
    <property type="entry name" value="Tscrpt_reg_Spx/MgsR"/>
</dbReference>
<dbReference type="CDD" id="cd03035">
    <property type="entry name" value="ArsC_Yffb"/>
    <property type="match status" value="1"/>
</dbReference>
<name>A0ABV8PV48_9BACT</name>
<evidence type="ECO:0000256" key="2">
    <source>
        <dbReference type="PROSITE-ProRule" id="PRU01282"/>
    </source>
</evidence>
<accession>A0ABV8PV48</accession>
<protein>
    <submittedName>
        <fullName evidence="3">ArsC family reductase</fullName>
    </submittedName>
</protein>
<dbReference type="Proteomes" id="UP001595906">
    <property type="component" value="Unassembled WGS sequence"/>
</dbReference>
<reference evidence="4" key="1">
    <citation type="journal article" date="2019" name="Int. J. Syst. Evol. Microbiol.">
        <title>The Global Catalogue of Microorganisms (GCM) 10K type strain sequencing project: providing services to taxonomists for standard genome sequencing and annotation.</title>
        <authorList>
            <consortium name="The Broad Institute Genomics Platform"/>
            <consortium name="The Broad Institute Genome Sequencing Center for Infectious Disease"/>
            <person name="Wu L."/>
            <person name="Ma J."/>
        </authorList>
    </citation>
    <scope>NUCLEOTIDE SEQUENCE [LARGE SCALE GENOMIC DNA]</scope>
    <source>
        <strain evidence="4">CECT 8010</strain>
    </source>
</reference>
<dbReference type="SUPFAM" id="SSF52833">
    <property type="entry name" value="Thioredoxin-like"/>
    <property type="match status" value="1"/>
</dbReference>
<dbReference type="Pfam" id="PF03960">
    <property type="entry name" value="ArsC"/>
    <property type="match status" value="1"/>
</dbReference>
<dbReference type="PROSITE" id="PS51353">
    <property type="entry name" value="ARSC"/>
    <property type="match status" value="1"/>
</dbReference>
<evidence type="ECO:0000256" key="1">
    <source>
        <dbReference type="ARBA" id="ARBA00007198"/>
    </source>
</evidence>
<comment type="similarity">
    <text evidence="1 2">Belongs to the ArsC family.</text>
</comment>
<dbReference type="InterPro" id="IPR006660">
    <property type="entry name" value="Arsenate_reductase-like"/>
</dbReference>
<proteinExistence type="inferred from homology"/>
<organism evidence="3 4">
    <name type="scientific">Parasediminibacterium paludis</name>
    <dbReference type="NCBI Taxonomy" id="908966"/>
    <lineage>
        <taxon>Bacteria</taxon>
        <taxon>Pseudomonadati</taxon>
        <taxon>Bacteroidota</taxon>
        <taxon>Chitinophagia</taxon>
        <taxon>Chitinophagales</taxon>
        <taxon>Chitinophagaceae</taxon>
        <taxon>Parasediminibacterium</taxon>
    </lineage>
</organism>
<evidence type="ECO:0000313" key="3">
    <source>
        <dbReference type="EMBL" id="MFC4230531.1"/>
    </source>
</evidence>